<organism evidence="1 2">
    <name type="scientific">Marinobacter halodurans</name>
    <dbReference type="NCBI Taxonomy" id="2528979"/>
    <lineage>
        <taxon>Bacteria</taxon>
        <taxon>Pseudomonadati</taxon>
        <taxon>Pseudomonadota</taxon>
        <taxon>Gammaproteobacteria</taxon>
        <taxon>Pseudomonadales</taxon>
        <taxon>Marinobacteraceae</taxon>
        <taxon>Marinobacter</taxon>
    </lineage>
</organism>
<evidence type="ECO:0000313" key="2">
    <source>
        <dbReference type="Proteomes" id="UP000313645"/>
    </source>
</evidence>
<reference evidence="1 2" key="1">
    <citation type="submission" date="2019-02" db="EMBL/GenBank/DDBJ databases">
        <title>Marinobacter halodurans sp. nov., a marine bacterium isolated from sea tidal flat.</title>
        <authorList>
            <person name="Yoo Y."/>
            <person name="Lee D.W."/>
            <person name="Kim B.S."/>
            <person name="Kim J.-J."/>
        </authorList>
    </citation>
    <scope>NUCLEOTIDE SEQUENCE [LARGE SCALE GENOMIC DNA]</scope>
    <source>
        <strain evidence="1 2">YJ-S3-2</strain>
    </source>
</reference>
<name>A0ABY1ZPE9_9GAMM</name>
<accession>A0ABY1ZPE9</accession>
<evidence type="ECO:0000313" key="1">
    <source>
        <dbReference type="EMBL" id="TBW57443.1"/>
    </source>
</evidence>
<dbReference type="Proteomes" id="UP000313645">
    <property type="component" value="Unassembled WGS sequence"/>
</dbReference>
<comment type="caution">
    <text evidence="1">The sequence shown here is derived from an EMBL/GenBank/DDBJ whole genome shotgun (WGS) entry which is preliminary data.</text>
</comment>
<protein>
    <submittedName>
        <fullName evidence="1">Uncharacterized protein</fullName>
    </submittedName>
</protein>
<sequence length="107" mass="12229">MEATKTQVSLYDAVERYHACRLKLKSLGTELESMETARLPGIEDLLQQFQILRISLSEASRKFDVDPDNEQTQKHLKSKDLKIIRNLEILIEQFAGILVDAKEELAA</sequence>
<gene>
    <name evidence="1" type="ORF">EZI54_07225</name>
</gene>
<dbReference type="RefSeq" id="WP_131480506.1">
    <property type="nucleotide sequence ID" value="NZ_SJDL01000008.1"/>
</dbReference>
<dbReference type="EMBL" id="SJDL01000008">
    <property type="protein sequence ID" value="TBW57443.1"/>
    <property type="molecule type" value="Genomic_DNA"/>
</dbReference>
<keyword evidence="2" id="KW-1185">Reference proteome</keyword>
<proteinExistence type="predicted"/>